<keyword evidence="1" id="KW-0863">Zinc-finger</keyword>
<evidence type="ECO:0000313" key="3">
    <source>
        <dbReference type="EMBL" id="SPD19487.1"/>
    </source>
</evidence>
<dbReference type="InterPro" id="IPR031052">
    <property type="entry name" value="FHY3/FAR1"/>
</dbReference>
<proteinExistence type="inferred from homology"/>
<gene>
    <name evidence="3" type="ORF">FSB_LOCUS47369</name>
</gene>
<accession>A0A2N9I068</accession>
<dbReference type="GO" id="GO:0008270">
    <property type="term" value="F:zinc ion binding"/>
    <property type="evidence" value="ECO:0007669"/>
    <property type="project" value="UniProtKB-UniRule"/>
</dbReference>
<feature type="region of interest" description="Disordered" evidence="2">
    <location>
        <begin position="216"/>
        <end position="262"/>
    </location>
</feature>
<organism evidence="3">
    <name type="scientific">Fagus sylvatica</name>
    <name type="common">Beechnut</name>
    <dbReference type="NCBI Taxonomy" id="28930"/>
    <lineage>
        <taxon>Eukaryota</taxon>
        <taxon>Viridiplantae</taxon>
        <taxon>Streptophyta</taxon>
        <taxon>Embryophyta</taxon>
        <taxon>Tracheophyta</taxon>
        <taxon>Spermatophyta</taxon>
        <taxon>Magnoliopsida</taxon>
        <taxon>eudicotyledons</taxon>
        <taxon>Gunneridae</taxon>
        <taxon>Pentapetalae</taxon>
        <taxon>rosids</taxon>
        <taxon>fabids</taxon>
        <taxon>Fagales</taxon>
        <taxon>Fagaceae</taxon>
        <taxon>Fagus</taxon>
    </lineage>
</organism>
<protein>
    <recommendedName>
        <fullName evidence="1">Protein FAR1-RELATED SEQUENCE</fullName>
    </recommendedName>
</protein>
<comment type="subcellular location">
    <subcellularLocation>
        <location evidence="1">Nucleus</location>
    </subcellularLocation>
</comment>
<evidence type="ECO:0000256" key="1">
    <source>
        <dbReference type="RuleBase" id="RU367018"/>
    </source>
</evidence>
<dbReference type="GO" id="GO:0005634">
    <property type="term" value="C:nucleus"/>
    <property type="evidence" value="ECO:0007669"/>
    <property type="project" value="UniProtKB-SubCell"/>
</dbReference>
<dbReference type="PANTHER" id="PTHR31669">
    <property type="entry name" value="PROTEIN FAR1-RELATED SEQUENCE 10-RELATED"/>
    <property type="match status" value="1"/>
</dbReference>
<dbReference type="GO" id="GO:0006355">
    <property type="term" value="P:regulation of DNA-templated transcription"/>
    <property type="evidence" value="ECO:0007669"/>
    <property type="project" value="UniProtKB-UniRule"/>
</dbReference>
<keyword evidence="1" id="KW-0539">Nucleus</keyword>
<feature type="compositionally biased region" description="Basic residues" evidence="2">
    <location>
        <begin position="216"/>
        <end position="226"/>
    </location>
</feature>
<sequence length="315" mass="35898">MSSTQRSESMNAFFDGYLHNSTTLKIFMEQFKNAMLNKVENEILSDFEYFKGKLKCSSSSPMEKQFQEAYTHEIFKRVRIEFSRRQGCIVKEVVRGGEEVKYKIQDEAATERYILDKWRNDIKGKHTYVSTCTDDVQHNPVLERYEKLHRLAIGVLEIGAEFVENFNILEKFLIDLKDNFPHSCDKQPLSQRKNSVGAASDVVRTEVVRSPMVVKRKGRPRMKRLKSSMEEAVSKPKKKRNTAAARNLAQSTSTTGVGGSAYGDGSTSNMEYQCPCHIQMIVIDLTNPMPSQSFVLESMSQSQAHGYEDEASNLT</sequence>
<keyword evidence="1" id="KW-0862">Zinc</keyword>
<reference evidence="3" key="1">
    <citation type="submission" date="2018-02" db="EMBL/GenBank/DDBJ databases">
        <authorList>
            <person name="Cohen D.B."/>
            <person name="Kent A.D."/>
        </authorList>
    </citation>
    <scope>NUCLEOTIDE SEQUENCE</scope>
</reference>
<dbReference type="EMBL" id="OIVN01004832">
    <property type="protein sequence ID" value="SPD19487.1"/>
    <property type="molecule type" value="Genomic_DNA"/>
</dbReference>
<keyword evidence="1" id="KW-0479">Metal-binding</keyword>
<dbReference type="PANTHER" id="PTHR31669:SF283">
    <property type="entry name" value="PROTEIN FAR1-RELATED SEQUENCE"/>
    <property type="match status" value="1"/>
</dbReference>
<dbReference type="AlphaFoldDB" id="A0A2N9I068"/>
<name>A0A2N9I068_FAGSY</name>
<comment type="function">
    <text evidence="1">Putative transcription activator involved in regulating light control of development.</text>
</comment>
<evidence type="ECO:0000256" key="2">
    <source>
        <dbReference type="SAM" id="MobiDB-lite"/>
    </source>
</evidence>
<comment type="similarity">
    <text evidence="1">Belongs to the FHY3/FAR1 family.</text>
</comment>